<name>A0A9Q3GUX7_9BASI</name>
<proteinExistence type="predicted"/>
<evidence type="ECO:0000313" key="2">
    <source>
        <dbReference type="Proteomes" id="UP000765509"/>
    </source>
</evidence>
<reference evidence="1" key="1">
    <citation type="submission" date="2021-03" db="EMBL/GenBank/DDBJ databases">
        <title>Draft genome sequence of rust myrtle Austropuccinia psidii MF-1, a brazilian biotype.</title>
        <authorList>
            <person name="Quecine M.C."/>
            <person name="Pachon D.M.R."/>
            <person name="Bonatelli M.L."/>
            <person name="Correr F.H."/>
            <person name="Franceschini L.M."/>
            <person name="Leite T.F."/>
            <person name="Margarido G.R.A."/>
            <person name="Almeida C.A."/>
            <person name="Ferrarezi J.A."/>
            <person name="Labate C.A."/>
        </authorList>
    </citation>
    <scope>NUCLEOTIDE SEQUENCE</scope>
    <source>
        <strain evidence="1">MF-1</strain>
    </source>
</reference>
<organism evidence="1 2">
    <name type="scientific">Austropuccinia psidii MF-1</name>
    <dbReference type="NCBI Taxonomy" id="1389203"/>
    <lineage>
        <taxon>Eukaryota</taxon>
        <taxon>Fungi</taxon>
        <taxon>Dikarya</taxon>
        <taxon>Basidiomycota</taxon>
        <taxon>Pucciniomycotina</taxon>
        <taxon>Pucciniomycetes</taxon>
        <taxon>Pucciniales</taxon>
        <taxon>Sphaerophragmiaceae</taxon>
        <taxon>Austropuccinia</taxon>
    </lineage>
</organism>
<dbReference type="AlphaFoldDB" id="A0A9Q3GUX7"/>
<dbReference type="Proteomes" id="UP000765509">
    <property type="component" value="Unassembled WGS sequence"/>
</dbReference>
<gene>
    <name evidence="1" type="ORF">O181_020551</name>
</gene>
<protein>
    <submittedName>
        <fullName evidence="1">Uncharacterized protein</fullName>
    </submittedName>
</protein>
<accession>A0A9Q3GUX7</accession>
<dbReference type="EMBL" id="AVOT02006127">
    <property type="protein sequence ID" value="MBW0480836.1"/>
    <property type="molecule type" value="Genomic_DNA"/>
</dbReference>
<sequence length="205" mass="22369">MGGEMLSQGLWGLSLKKRGPTVALYWPYYSIRIPTSKSLYSVTAPMFSVLRSLISVLFSASLIVCRSTVPSKSICDNGYSVHSEVLHCWTDNVLTPAQCNIDSCSRYSIGHNCKNLGTKVWSTQVTCKKEYRPAQDGVSLPTCVDENDDMWECNDGCQGVLTCAECFSDETLFTKQLRKRGNGFAAGMMGGPGVSTGGFESTLNL</sequence>
<comment type="caution">
    <text evidence="1">The sequence shown here is derived from an EMBL/GenBank/DDBJ whole genome shotgun (WGS) entry which is preliminary data.</text>
</comment>
<keyword evidence="2" id="KW-1185">Reference proteome</keyword>
<evidence type="ECO:0000313" key="1">
    <source>
        <dbReference type="EMBL" id="MBW0480836.1"/>
    </source>
</evidence>